<evidence type="ECO:0000313" key="3">
    <source>
        <dbReference type="Proteomes" id="UP001163739"/>
    </source>
</evidence>
<dbReference type="InterPro" id="IPR007384">
    <property type="entry name" value="UCP006257"/>
</dbReference>
<dbReference type="InterPro" id="IPR036814">
    <property type="entry name" value="YqcC-like_sf"/>
</dbReference>
<protein>
    <submittedName>
        <fullName evidence="2">YqcC family protein</fullName>
    </submittedName>
</protein>
<dbReference type="Proteomes" id="UP001163739">
    <property type="component" value="Chromosome"/>
</dbReference>
<feature type="domain" description="YqcC-like" evidence="1">
    <location>
        <begin position="5"/>
        <end position="101"/>
    </location>
</feature>
<accession>A0ABY6MYS9</accession>
<dbReference type="EMBL" id="CP100390">
    <property type="protein sequence ID" value="UZE94998.1"/>
    <property type="molecule type" value="Genomic_DNA"/>
</dbReference>
<dbReference type="PANTHER" id="PTHR39586">
    <property type="entry name" value="CYTOPLASMIC PROTEIN-RELATED"/>
    <property type="match status" value="1"/>
</dbReference>
<dbReference type="Pfam" id="PF04287">
    <property type="entry name" value="DUF446"/>
    <property type="match status" value="1"/>
</dbReference>
<sequence>MHSKIANLLREIEIELRQLGLWSDKPLEPQQLMSVEPFCIDTMTFPEWVQFVFIARLKFIIAQGAELPKTSDIAPMAEEFFKVNNVNAEPLISLIKAFDQLITEQ</sequence>
<name>A0ABY6MYS9_9ALTE</name>
<dbReference type="RefSeq" id="WP_265046490.1">
    <property type="nucleotide sequence ID" value="NZ_CP100390.1"/>
</dbReference>
<dbReference type="PANTHER" id="PTHR39586:SF1">
    <property type="entry name" value="CYTOPLASMIC PROTEIN"/>
    <property type="match status" value="1"/>
</dbReference>
<keyword evidence="3" id="KW-1185">Reference proteome</keyword>
<gene>
    <name evidence="2" type="ORF">NKI27_13090</name>
</gene>
<dbReference type="Gene3D" id="1.20.1440.40">
    <property type="entry name" value="YqcC-like"/>
    <property type="match status" value="1"/>
</dbReference>
<proteinExistence type="predicted"/>
<dbReference type="PIRSF" id="PIRSF006257">
    <property type="entry name" value="UCP006257"/>
    <property type="match status" value="1"/>
</dbReference>
<reference evidence="2" key="1">
    <citation type="submission" date="2022-06" db="EMBL/GenBank/DDBJ databases">
        <title>Alkalimarinus sp. nov., isolated from gut of a Alitta virens.</title>
        <authorList>
            <person name="Yang A.I."/>
            <person name="Shin N.-R."/>
        </authorList>
    </citation>
    <scope>NUCLEOTIDE SEQUENCE</scope>
    <source>
        <strain evidence="2">A2M4</strain>
    </source>
</reference>
<dbReference type="InterPro" id="IPR023376">
    <property type="entry name" value="YqcC-like_dom"/>
</dbReference>
<organism evidence="2 3">
    <name type="scientific">Alkalimarinus alittae</name>
    <dbReference type="NCBI Taxonomy" id="2961619"/>
    <lineage>
        <taxon>Bacteria</taxon>
        <taxon>Pseudomonadati</taxon>
        <taxon>Pseudomonadota</taxon>
        <taxon>Gammaproteobacteria</taxon>
        <taxon>Alteromonadales</taxon>
        <taxon>Alteromonadaceae</taxon>
        <taxon>Alkalimarinus</taxon>
    </lineage>
</organism>
<dbReference type="SUPFAM" id="SSF158452">
    <property type="entry name" value="YqcC-like"/>
    <property type="match status" value="1"/>
</dbReference>
<evidence type="ECO:0000259" key="1">
    <source>
        <dbReference type="Pfam" id="PF04287"/>
    </source>
</evidence>
<evidence type="ECO:0000313" key="2">
    <source>
        <dbReference type="EMBL" id="UZE94998.1"/>
    </source>
</evidence>